<dbReference type="EMBL" id="AUBJ02000001">
    <property type="protein sequence ID" value="MCP2331797.1"/>
    <property type="molecule type" value="Genomic_DNA"/>
</dbReference>
<feature type="transmembrane region" description="Helical" evidence="1">
    <location>
        <begin position="78"/>
        <end position="99"/>
    </location>
</feature>
<reference evidence="2 3" key="1">
    <citation type="submission" date="2013-07" db="EMBL/GenBank/DDBJ databases">
        <authorList>
            <consortium name="DOE Joint Genome Institute"/>
            <person name="Reeve W."/>
            <person name="Huntemann M."/>
            <person name="Han J."/>
            <person name="Chen A."/>
            <person name="Kyrpides N."/>
            <person name="Mavromatis K."/>
            <person name="Markowitz V."/>
            <person name="Palaniappan K."/>
            <person name="Ivanova N."/>
            <person name="Schaumberg A."/>
            <person name="Pati A."/>
            <person name="Liolios K."/>
            <person name="Nordberg H.P."/>
            <person name="Cantor M.N."/>
            <person name="Hua S.X."/>
            <person name="Woyke T."/>
        </authorList>
    </citation>
    <scope>NUCLEOTIDE SEQUENCE [LARGE SCALE GENOMIC DNA]</scope>
    <source>
        <strain evidence="2 3">DSM 43889</strain>
    </source>
</reference>
<keyword evidence="1" id="KW-0472">Membrane</keyword>
<evidence type="ECO:0000313" key="2">
    <source>
        <dbReference type="EMBL" id="MCP2331797.1"/>
    </source>
</evidence>
<accession>A0ABT1JH44</accession>
<reference evidence="2 3" key="2">
    <citation type="submission" date="2022-06" db="EMBL/GenBank/DDBJ databases">
        <title>Genomic Encyclopedia of Type Strains, Phase I: the one thousand microbial genomes (KMG-I) project.</title>
        <authorList>
            <person name="Kyrpides N."/>
        </authorList>
    </citation>
    <scope>NUCLEOTIDE SEQUENCE [LARGE SCALE GENOMIC DNA]</scope>
    <source>
        <strain evidence="2 3">DSM 43889</strain>
    </source>
</reference>
<dbReference type="Proteomes" id="UP000791080">
    <property type="component" value="Unassembled WGS sequence"/>
</dbReference>
<evidence type="ECO:0000256" key="1">
    <source>
        <dbReference type="SAM" id="Phobius"/>
    </source>
</evidence>
<dbReference type="RefSeq" id="WP_030103900.1">
    <property type="nucleotide sequence ID" value="NZ_AUBJ02000001.1"/>
</dbReference>
<feature type="transmembrane region" description="Helical" evidence="1">
    <location>
        <begin position="138"/>
        <end position="156"/>
    </location>
</feature>
<keyword evidence="1" id="KW-1133">Transmembrane helix</keyword>
<name>A0ABT1JH44_ACTCY</name>
<organism evidence="2 3">
    <name type="scientific">Actinoalloteichus caeruleus DSM 43889</name>
    <dbReference type="NCBI Taxonomy" id="1120930"/>
    <lineage>
        <taxon>Bacteria</taxon>
        <taxon>Bacillati</taxon>
        <taxon>Actinomycetota</taxon>
        <taxon>Actinomycetes</taxon>
        <taxon>Pseudonocardiales</taxon>
        <taxon>Pseudonocardiaceae</taxon>
        <taxon>Actinoalloteichus</taxon>
        <taxon>Actinoalloteichus cyanogriseus</taxon>
    </lineage>
</organism>
<evidence type="ECO:0000313" key="3">
    <source>
        <dbReference type="Proteomes" id="UP000791080"/>
    </source>
</evidence>
<feature type="transmembrane region" description="Helical" evidence="1">
    <location>
        <begin position="38"/>
        <end position="58"/>
    </location>
</feature>
<gene>
    <name evidence="2" type="ORF">G443_002067</name>
</gene>
<comment type="caution">
    <text evidence="2">The sequence shown here is derived from an EMBL/GenBank/DDBJ whole genome shotgun (WGS) entry which is preliminary data.</text>
</comment>
<sequence length="163" mass="17265">MSESSPTDQESPEVAALRTEIDEAGHRARRSFEPGHRAAVIGAGMLLLVLGVVLPWAGDSNGIDVLLSRVPPELGVGILPQVFAVTVLLFGLVVSGVALAVRRWGLAWLSLIGCGHSIFEGMLAIWTRQTAPGAPGPGIGLLITVLAIFVITLQWVKIAWSRD</sequence>
<protein>
    <submittedName>
        <fullName evidence="2">Uncharacterized protein</fullName>
    </submittedName>
</protein>
<keyword evidence="3" id="KW-1185">Reference proteome</keyword>
<proteinExistence type="predicted"/>
<feature type="transmembrane region" description="Helical" evidence="1">
    <location>
        <begin position="106"/>
        <end position="126"/>
    </location>
</feature>
<keyword evidence="1" id="KW-0812">Transmembrane</keyword>